<reference evidence="1" key="1">
    <citation type="submission" date="2016-08" db="EMBL/GenBank/DDBJ databases">
        <authorList>
            <person name="Seilhamer J.J."/>
        </authorList>
    </citation>
    <scope>NUCLEOTIDE SEQUENCE</scope>
    <source>
        <strain evidence="1">86</strain>
    </source>
</reference>
<dbReference type="AlphaFoldDB" id="A0A212LHA0"/>
<evidence type="ECO:0000313" key="1">
    <source>
        <dbReference type="EMBL" id="SCM76932.1"/>
    </source>
</evidence>
<sequence length="76" mass="8541">MPRLTLHANSGPAPARQPRTLAMPSHIIVFDVFFRFLSDISIQDQAKHPGEQRLSDRLAPGAHQCYQMIIDRDAMG</sequence>
<name>A0A212LHA0_9HYPH</name>
<organism evidence="1">
    <name type="scientific">uncultured Pleomorphomonas sp</name>
    <dbReference type="NCBI Taxonomy" id="442121"/>
    <lineage>
        <taxon>Bacteria</taxon>
        <taxon>Pseudomonadati</taxon>
        <taxon>Pseudomonadota</taxon>
        <taxon>Alphaproteobacteria</taxon>
        <taxon>Hyphomicrobiales</taxon>
        <taxon>Pleomorphomonadaceae</taxon>
        <taxon>Pleomorphomonas</taxon>
        <taxon>environmental samples</taxon>
    </lineage>
</organism>
<dbReference type="EMBL" id="FMJD01000008">
    <property type="protein sequence ID" value="SCM76932.1"/>
    <property type="molecule type" value="Genomic_DNA"/>
</dbReference>
<protein>
    <submittedName>
        <fullName evidence="1">Uncharacterized protein</fullName>
    </submittedName>
</protein>
<accession>A0A212LHA0</accession>
<gene>
    <name evidence="1" type="ORF">KL86PLE_40737</name>
</gene>
<proteinExistence type="predicted"/>